<protein>
    <submittedName>
        <fullName evidence="1">Uncharacterized protein</fullName>
    </submittedName>
</protein>
<gene>
    <name evidence="1" type="ORF">UFOVP209_45</name>
</gene>
<organism evidence="1">
    <name type="scientific">uncultured Caudovirales phage</name>
    <dbReference type="NCBI Taxonomy" id="2100421"/>
    <lineage>
        <taxon>Viruses</taxon>
        <taxon>Duplodnaviria</taxon>
        <taxon>Heunggongvirae</taxon>
        <taxon>Uroviricota</taxon>
        <taxon>Caudoviricetes</taxon>
        <taxon>Peduoviridae</taxon>
        <taxon>Maltschvirus</taxon>
        <taxon>Maltschvirus maltsch</taxon>
    </lineage>
</organism>
<evidence type="ECO:0000313" key="1">
    <source>
        <dbReference type="EMBL" id="CAB5218050.1"/>
    </source>
</evidence>
<accession>A0A6J7WJQ7</accession>
<name>A0A6J7WJQ7_9CAUD</name>
<proteinExistence type="predicted"/>
<sequence length="101" mass="11326">MEFPNQLATIHLFDPVFSEAVVHDGNSGTQLVSLRFGSSFAIISHNVDKLLDELLATVDAVQNIIEDNEQLRPDDLPDRRDIYEEANALVRSFRDIAQESA</sequence>
<reference evidence="1" key="1">
    <citation type="submission" date="2020-05" db="EMBL/GenBank/DDBJ databases">
        <authorList>
            <person name="Chiriac C."/>
            <person name="Salcher M."/>
            <person name="Ghai R."/>
            <person name="Kavagutti S V."/>
        </authorList>
    </citation>
    <scope>NUCLEOTIDE SEQUENCE</scope>
</reference>
<dbReference type="EMBL" id="LR798252">
    <property type="protein sequence ID" value="CAB5218050.1"/>
    <property type="molecule type" value="Genomic_DNA"/>
</dbReference>